<protein>
    <submittedName>
        <fullName evidence="1">Uncharacterized protein</fullName>
    </submittedName>
</protein>
<accession>A0A644Y761</accession>
<name>A0A644Y761_9ZZZZ</name>
<reference evidence="1" key="1">
    <citation type="submission" date="2019-08" db="EMBL/GenBank/DDBJ databases">
        <authorList>
            <person name="Kucharzyk K."/>
            <person name="Murdoch R.W."/>
            <person name="Higgins S."/>
            <person name="Loffler F."/>
        </authorList>
    </citation>
    <scope>NUCLEOTIDE SEQUENCE</scope>
</reference>
<organism evidence="1">
    <name type="scientific">bioreactor metagenome</name>
    <dbReference type="NCBI Taxonomy" id="1076179"/>
    <lineage>
        <taxon>unclassified sequences</taxon>
        <taxon>metagenomes</taxon>
        <taxon>ecological metagenomes</taxon>
    </lineage>
</organism>
<comment type="caution">
    <text evidence="1">The sequence shown here is derived from an EMBL/GenBank/DDBJ whole genome shotgun (WGS) entry which is preliminary data.</text>
</comment>
<gene>
    <name evidence="1" type="ORF">SDC9_70771</name>
</gene>
<evidence type="ECO:0000313" key="1">
    <source>
        <dbReference type="EMBL" id="MPM24290.1"/>
    </source>
</evidence>
<dbReference type="EMBL" id="VSSQ01004229">
    <property type="protein sequence ID" value="MPM24290.1"/>
    <property type="molecule type" value="Genomic_DNA"/>
</dbReference>
<dbReference type="AlphaFoldDB" id="A0A644Y761"/>
<proteinExistence type="predicted"/>
<sequence>MGKFANAAKVGLRDKETQKLIAVYPLQATGTDEEISETVRDWFYKQSCAAEDRLLSAYVDALTEAELKEHK</sequence>